<feature type="region of interest" description="Disordered" evidence="1">
    <location>
        <begin position="1"/>
        <end position="85"/>
    </location>
</feature>
<feature type="compositionally biased region" description="Pro residues" evidence="1">
    <location>
        <begin position="99"/>
        <end position="114"/>
    </location>
</feature>
<feature type="region of interest" description="Disordered" evidence="1">
    <location>
        <begin position="644"/>
        <end position="674"/>
    </location>
</feature>
<dbReference type="Proteomes" id="UP000521943">
    <property type="component" value="Unassembled WGS sequence"/>
</dbReference>
<comment type="caution">
    <text evidence="2">The sequence shown here is derived from an EMBL/GenBank/DDBJ whole genome shotgun (WGS) entry which is preliminary data.</text>
</comment>
<evidence type="ECO:0000313" key="3">
    <source>
        <dbReference type="Proteomes" id="UP000521943"/>
    </source>
</evidence>
<dbReference type="EMBL" id="JACGCI010000010">
    <property type="protein sequence ID" value="KAF6761039.1"/>
    <property type="molecule type" value="Genomic_DNA"/>
</dbReference>
<feature type="compositionally biased region" description="Gly residues" evidence="1">
    <location>
        <begin position="657"/>
        <end position="667"/>
    </location>
</feature>
<name>A0A8H6IAS1_9AGAR</name>
<organism evidence="2 3">
    <name type="scientific">Ephemerocybe angulata</name>
    <dbReference type="NCBI Taxonomy" id="980116"/>
    <lineage>
        <taxon>Eukaryota</taxon>
        <taxon>Fungi</taxon>
        <taxon>Dikarya</taxon>
        <taxon>Basidiomycota</taxon>
        <taxon>Agaricomycotina</taxon>
        <taxon>Agaricomycetes</taxon>
        <taxon>Agaricomycetidae</taxon>
        <taxon>Agaricales</taxon>
        <taxon>Agaricineae</taxon>
        <taxon>Psathyrellaceae</taxon>
        <taxon>Ephemerocybe</taxon>
    </lineage>
</organism>
<gene>
    <name evidence="2" type="ORF">DFP72DRAFT_30671</name>
</gene>
<evidence type="ECO:0000256" key="1">
    <source>
        <dbReference type="SAM" id="MobiDB-lite"/>
    </source>
</evidence>
<feature type="compositionally biased region" description="Low complexity" evidence="1">
    <location>
        <begin position="414"/>
        <end position="425"/>
    </location>
</feature>
<feature type="region of interest" description="Disordered" evidence="1">
    <location>
        <begin position="411"/>
        <end position="449"/>
    </location>
</feature>
<dbReference type="OrthoDB" id="10316227at2759"/>
<dbReference type="AlphaFoldDB" id="A0A8H6IAS1"/>
<keyword evidence="3" id="KW-1185">Reference proteome</keyword>
<proteinExistence type="predicted"/>
<feature type="region of interest" description="Disordered" evidence="1">
    <location>
        <begin position="97"/>
        <end position="122"/>
    </location>
</feature>
<evidence type="ECO:0000313" key="2">
    <source>
        <dbReference type="EMBL" id="KAF6761039.1"/>
    </source>
</evidence>
<accession>A0A8H6IAS1</accession>
<reference evidence="2 3" key="1">
    <citation type="submission" date="2020-07" db="EMBL/GenBank/DDBJ databases">
        <title>Comparative genomics of pyrophilous fungi reveals a link between fire events and developmental genes.</title>
        <authorList>
            <consortium name="DOE Joint Genome Institute"/>
            <person name="Steindorff A.S."/>
            <person name="Carver A."/>
            <person name="Calhoun S."/>
            <person name="Stillman K."/>
            <person name="Liu H."/>
            <person name="Lipzen A."/>
            <person name="Pangilinan J."/>
            <person name="Labutti K."/>
            <person name="Bruns T.D."/>
            <person name="Grigoriev I.V."/>
        </authorList>
    </citation>
    <scope>NUCLEOTIDE SEQUENCE [LARGE SCALE GENOMIC DNA]</scope>
    <source>
        <strain evidence="2 3">CBS 144469</strain>
    </source>
</reference>
<feature type="compositionally biased region" description="Polar residues" evidence="1">
    <location>
        <begin position="1"/>
        <end position="20"/>
    </location>
</feature>
<sequence length="674" mass="72651">MLKSGLSSSQTGLKILQTASRRIPGAQNLTRPAGSAPYSTSPKSDGDPSPPDVTVRPQGHGSLTFPLPPLPHSKSRRSASGPSSNAAFVSELLKLKSVPAPPNSEPSPSAPSNPPSNVTPIDPKALSELLALLENSNSKDICNSDTVHAIHTTPSLKSLFESPQTFLVLAVDLALAHSQDPTTDPARHLPVLIRLAHHLQVPLTNRDFPLLTNTLFGFNTPEANRLVTALIDAVLATYGPTAALLHFKARSATRQMDFTWLPTFLPTFKALKLWPTRSTFHVMLKAALIMRQQPRDGESASAASERVQDILNIMQRHGHAPDERTDALILRHTYTSSREGPTGSGLRDLDKGALAAIAEQPLENRKLNIVNNLLSARLGEKPPRDVGDLLDMLGGTEEGRRVAEIVRASTLGVAASPSESPSAESSPEEQRPESQSHSQLPQLIQHPPNPTTYKNLIAGIALKHKDLDTGALLLHELLSRGFTVPDTLLRYLVHASLLRARGAQNIPVVRIDKDTDKSDEGQDGGGEKTDNGVVLAIRFLASTCDARKTPVEAFMKICPSEFRVHPWPTRTEDGSEIYVLGPREYDSVSDGPGGRGQHGQKPPSVEVFKEFMRGALGLWNRMGDASGEAVLSVMRENGVEVDEEARELASELQAKGRGSGGGRGIGLHEGSFSR</sequence>
<protein>
    <submittedName>
        <fullName evidence="2">Uncharacterized protein</fullName>
    </submittedName>
</protein>